<evidence type="ECO:0000313" key="5">
    <source>
        <dbReference type="Proteomes" id="UP000055611"/>
    </source>
</evidence>
<dbReference type="CDD" id="cd01014">
    <property type="entry name" value="nicotinamidase_related"/>
    <property type="match status" value="1"/>
</dbReference>
<dbReference type="Pfam" id="PF00857">
    <property type="entry name" value="Isochorismatase"/>
    <property type="match status" value="1"/>
</dbReference>
<dbReference type="PANTHER" id="PTHR43540">
    <property type="entry name" value="PEROXYUREIDOACRYLATE/UREIDOACRYLATE AMIDOHYDROLASE-RELATED"/>
    <property type="match status" value="1"/>
</dbReference>
<dbReference type="Proteomes" id="UP000055611">
    <property type="component" value="Chromosome"/>
</dbReference>
<reference evidence="3 5" key="1">
    <citation type="journal article" date="2016" name="Front. Microbiol.">
        <title>Genome Sequence of the Piezophilic, Mesophilic Sulfate-Reducing Bacterium Desulfovibrio indicus J2T.</title>
        <authorList>
            <person name="Cao J."/>
            <person name="Maignien L."/>
            <person name="Shao Z."/>
            <person name="Alain K."/>
            <person name="Jebbar M."/>
        </authorList>
    </citation>
    <scope>NUCLEOTIDE SEQUENCE [LARGE SCALE GENOMIC DNA]</scope>
    <source>
        <strain evidence="3 5">J2</strain>
    </source>
</reference>
<dbReference type="OrthoDB" id="9791276at2"/>
<dbReference type="InterPro" id="IPR050272">
    <property type="entry name" value="Isochorismatase-like_hydrls"/>
</dbReference>
<organism evidence="4 6">
    <name type="scientific">Pseudodesulfovibrio indicus</name>
    <dbReference type="NCBI Taxonomy" id="1716143"/>
    <lineage>
        <taxon>Bacteria</taxon>
        <taxon>Pseudomonadati</taxon>
        <taxon>Thermodesulfobacteriota</taxon>
        <taxon>Desulfovibrionia</taxon>
        <taxon>Desulfovibrionales</taxon>
        <taxon>Desulfovibrionaceae</taxon>
    </lineage>
</organism>
<dbReference type="PANTHER" id="PTHR43540:SF1">
    <property type="entry name" value="ISOCHORISMATASE HYDROLASE"/>
    <property type="match status" value="1"/>
</dbReference>
<dbReference type="Gene3D" id="3.40.50.850">
    <property type="entry name" value="Isochorismatase-like"/>
    <property type="match status" value="1"/>
</dbReference>
<gene>
    <name evidence="3" type="ORF">AWY79_08655</name>
    <name evidence="4" type="ORF">EDC59_101606</name>
</gene>
<dbReference type="InterPro" id="IPR000868">
    <property type="entry name" value="Isochorismatase-like_dom"/>
</dbReference>
<keyword evidence="1" id="KW-0378">Hydrolase</keyword>
<accession>A0A126QMN3</accession>
<reference evidence="4 6" key="2">
    <citation type="submission" date="2019-03" db="EMBL/GenBank/DDBJ databases">
        <title>Genomic Encyclopedia of Type Strains, Phase IV (KMG-IV): sequencing the most valuable type-strain genomes for metagenomic binning, comparative biology and taxonomic classification.</title>
        <authorList>
            <person name="Goeker M."/>
        </authorList>
    </citation>
    <scope>NUCLEOTIDE SEQUENCE [LARGE SCALE GENOMIC DNA]</scope>
    <source>
        <strain evidence="4 6">DSM 101483</strain>
    </source>
</reference>
<evidence type="ECO:0000313" key="4">
    <source>
        <dbReference type="EMBL" id="TDT92201.1"/>
    </source>
</evidence>
<dbReference type="EMBL" id="SOBK01000001">
    <property type="protein sequence ID" value="TDT92201.1"/>
    <property type="molecule type" value="Genomic_DNA"/>
</dbReference>
<dbReference type="KEGG" id="dej:AWY79_08655"/>
<dbReference type="EMBL" id="CP014206">
    <property type="protein sequence ID" value="AMK11181.1"/>
    <property type="molecule type" value="Genomic_DNA"/>
</dbReference>
<feature type="domain" description="Isochorismatase-like" evidence="2">
    <location>
        <begin position="3"/>
        <end position="146"/>
    </location>
</feature>
<keyword evidence="5" id="KW-1185">Reference proteome</keyword>
<dbReference type="InterPro" id="IPR036380">
    <property type="entry name" value="Isochorismatase-like_sf"/>
</dbReference>
<proteinExistence type="predicted"/>
<dbReference type="RefSeq" id="WP_066802542.1">
    <property type="nucleotide sequence ID" value="NZ_CP014206.1"/>
</dbReference>
<evidence type="ECO:0000256" key="1">
    <source>
        <dbReference type="ARBA" id="ARBA00022801"/>
    </source>
</evidence>
<dbReference type="Proteomes" id="UP000295506">
    <property type="component" value="Unassembled WGS sequence"/>
</dbReference>
<evidence type="ECO:0000259" key="2">
    <source>
        <dbReference type="Pfam" id="PF00857"/>
    </source>
</evidence>
<name>A0A126QMN3_9BACT</name>
<dbReference type="SUPFAM" id="SSF52499">
    <property type="entry name" value="Isochorismatase-like hydrolases"/>
    <property type="match status" value="1"/>
</dbReference>
<sequence>MTSALLIIDIQNDYFPGGRMELVGAQEAGGAAARILARFRERGLPVFHVRHESVREGASFFLPGTAGADIHPLVTPLDGETVVTKHFPNSFRETPLLEALRSAGATRLLVAGMMTHMCVDAGVRAAVDLGFDCAVLADGTATRDLDFGGETVPAHRVQGAFLAALGSAYCPVLGEDGVDGWLDG</sequence>
<protein>
    <submittedName>
        <fullName evidence="3">Isochorismatase</fullName>
    </submittedName>
    <submittedName>
        <fullName evidence="4">Nicotinamidase-related amidase</fullName>
    </submittedName>
</protein>
<dbReference type="AlphaFoldDB" id="A0A126QMN3"/>
<evidence type="ECO:0000313" key="6">
    <source>
        <dbReference type="Proteomes" id="UP000295506"/>
    </source>
</evidence>
<evidence type="ECO:0000313" key="3">
    <source>
        <dbReference type="EMBL" id="AMK11181.1"/>
    </source>
</evidence>
<dbReference type="GO" id="GO:0016787">
    <property type="term" value="F:hydrolase activity"/>
    <property type="evidence" value="ECO:0007669"/>
    <property type="project" value="UniProtKB-KW"/>
</dbReference>